<gene>
    <name evidence="1" type="ORF">PGRAT_18935</name>
    <name evidence="2" type="ORF">PGRAT_24165</name>
</gene>
<dbReference type="HOGENOM" id="CLU_2233824_0_0_9"/>
<accession>A0A089MAV4</accession>
<dbReference type="AlphaFoldDB" id="A0A089MAV4"/>
<dbReference type="EMBL" id="CP009287">
    <property type="protein sequence ID" value="AIQ70380.1"/>
    <property type="molecule type" value="Genomic_DNA"/>
</dbReference>
<dbReference type="KEGG" id="pgm:PGRAT_18935"/>
<dbReference type="Proteomes" id="UP000029500">
    <property type="component" value="Chromosome"/>
</dbReference>
<protein>
    <submittedName>
        <fullName evidence="1">Uncharacterized protein</fullName>
    </submittedName>
</protein>
<dbReference type="EMBL" id="CP009287">
    <property type="protein sequence ID" value="AIQ69485.1"/>
    <property type="molecule type" value="Genomic_DNA"/>
</dbReference>
<evidence type="ECO:0000313" key="3">
    <source>
        <dbReference type="Proteomes" id="UP000029500"/>
    </source>
</evidence>
<dbReference type="KEGG" id="pgm:PGRAT_24165"/>
<organism evidence="1 3">
    <name type="scientific">Paenibacillus graminis</name>
    <dbReference type="NCBI Taxonomy" id="189425"/>
    <lineage>
        <taxon>Bacteria</taxon>
        <taxon>Bacillati</taxon>
        <taxon>Bacillota</taxon>
        <taxon>Bacilli</taxon>
        <taxon>Bacillales</taxon>
        <taxon>Paenibacillaceae</taxon>
        <taxon>Paenibacillus</taxon>
    </lineage>
</organism>
<dbReference type="STRING" id="189425.PGRAT_18935"/>
<dbReference type="eggNOG" id="ENOG502ZP5E">
    <property type="taxonomic scope" value="Bacteria"/>
</dbReference>
<name>A0A089MAV4_9BACL</name>
<evidence type="ECO:0000313" key="2">
    <source>
        <dbReference type="EMBL" id="AIQ70380.1"/>
    </source>
</evidence>
<evidence type="ECO:0000313" key="1">
    <source>
        <dbReference type="EMBL" id="AIQ69485.1"/>
    </source>
</evidence>
<reference evidence="1 3" key="1">
    <citation type="submission" date="2014-08" db="EMBL/GenBank/DDBJ databases">
        <title>Comparative genomics of the Paenibacillus odorifer group.</title>
        <authorList>
            <person name="den Bakker H.C."/>
            <person name="Tsai Y.-C."/>
            <person name="Martin N."/>
            <person name="Korlach J."/>
            <person name="Wiedmann M."/>
        </authorList>
    </citation>
    <scope>NUCLEOTIDE SEQUENCE [LARGE SCALE GENOMIC DNA]</scope>
    <source>
        <strain evidence="1 3">DSM 15220</strain>
    </source>
</reference>
<dbReference type="OrthoDB" id="2665165at2"/>
<keyword evidence="3" id="KW-1185">Reference proteome</keyword>
<dbReference type="RefSeq" id="WP_025708724.1">
    <property type="nucleotide sequence ID" value="NZ_CP009287.1"/>
</dbReference>
<proteinExistence type="predicted"/>
<sequence>MNKLSQNDMEHLIDLVQRREITADEANVLKVRMARFAVVTKLDANVRTVLNAAVKAGELGHKKREGHKPEVYFHPNFEHLANEERNHAEKRALEAIAGVLGTGR</sequence>